<dbReference type="GO" id="GO:0005737">
    <property type="term" value="C:cytoplasm"/>
    <property type="evidence" value="ECO:0007669"/>
    <property type="project" value="TreeGrafter"/>
</dbReference>
<dbReference type="CDD" id="cd02947">
    <property type="entry name" value="TRX_family"/>
    <property type="match status" value="1"/>
</dbReference>
<dbReference type="PROSITE" id="PS51352">
    <property type="entry name" value="THIOREDOXIN_2"/>
    <property type="match status" value="1"/>
</dbReference>
<proteinExistence type="predicted"/>
<dbReference type="EMBL" id="AUZX01014274">
    <property type="protein sequence ID" value="EQD32716.1"/>
    <property type="molecule type" value="Genomic_DNA"/>
</dbReference>
<reference evidence="6" key="2">
    <citation type="journal article" date="2014" name="ISME J.">
        <title>Microbial stratification in low pH oxic and suboxic macroscopic growths along an acid mine drainage.</title>
        <authorList>
            <person name="Mendez-Garcia C."/>
            <person name="Mesa V."/>
            <person name="Sprenger R.R."/>
            <person name="Richter M."/>
            <person name="Diez M.S."/>
            <person name="Solano J."/>
            <person name="Bargiela R."/>
            <person name="Golyshina O.V."/>
            <person name="Manteca A."/>
            <person name="Ramos J.L."/>
            <person name="Gallego J.R."/>
            <person name="Llorente I."/>
            <person name="Martins Dos Santos V.A."/>
            <person name="Jensen O.N."/>
            <person name="Pelaez A.I."/>
            <person name="Sanchez J."/>
            <person name="Ferrer M."/>
        </authorList>
    </citation>
    <scope>NUCLEOTIDE SEQUENCE</scope>
</reference>
<evidence type="ECO:0000313" key="7">
    <source>
        <dbReference type="EMBL" id="EQD74200.1"/>
    </source>
</evidence>
<evidence type="ECO:0000256" key="3">
    <source>
        <dbReference type="ARBA" id="ARBA00023157"/>
    </source>
</evidence>
<dbReference type="EC" id="1.8.4.2" evidence="6"/>
<dbReference type="InterPro" id="IPR013766">
    <property type="entry name" value="Thioredoxin_domain"/>
</dbReference>
<dbReference type="InterPro" id="IPR005746">
    <property type="entry name" value="Thioredoxin"/>
</dbReference>
<dbReference type="GO" id="GO:0019153">
    <property type="term" value="F:protein-disulfide reductase (glutathione) activity"/>
    <property type="evidence" value="ECO:0007669"/>
    <property type="project" value="UniProtKB-EC"/>
</dbReference>
<keyword evidence="1" id="KW-0813">Transport</keyword>
<comment type="caution">
    <text evidence="6">The sequence shown here is derived from an EMBL/GenBank/DDBJ whole genome shotgun (WGS) entry which is preliminary data.</text>
</comment>
<sequence>MPKPVPGTVVIVNDENFDQEVIRSEIPVVVDFYADWCAPCRATEPLMRELSEHWVGRVKFAKVIVDESSAVTQSYGIHSIPAYLFLDQGKEKGREIGPVEAGEFRTILKKYFEFA</sequence>
<evidence type="ECO:0000259" key="5">
    <source>
        <dbReference type="PROSITE" id="PS51352"/>
    </source>
</evidence>
<keyword evidence="2" id="KW-0249">Electron transport</keyword>
<feature type="domain" description="Thioredoxin" evidence="5">
    <location>
        <begin position="1"/>
        <end position="113"/>
    </location>
</feature>
<evidence type="ECO:0000313" key="6">
    <source>
        <dbReference type="EMBL" id="EQD32716.1"/>
    </source>
</evidence>
<keyword evidence="6" id="KW-0560">Oxidoreductase</keyword>
<dbReference type="AlphaFoldDB" id="T0YBU3"/>
<dbReference type="InterPro" id="IPR017937">
    <property type="entry name" value="Thioredoxin_CS"/>
</dbReference>
<evidence type="ECO:0000256" key="1">
    <source>
        <dbReference type="ARBA" id="ARBA00022448"/>
    </source>
</evidence>
<dbReference type="PANTHER" id="PTHR45663">
    <property type="entry name" value="GEO12009P1"/>
    <property type="match status" value="1"/>
</dbReference>
<dbReference type="PROSITE" id="PS00194">
    <property type="entry name" value="THIOREDOXIN_1"/>
    <property type="match status" value="1"/>
</dbReference>
<evidence type="ECO:0000256" key="4">
    <source>
        <dbReference type="ARBA" id="ARBA00023284"/>
    </source>
</evidence>
<gene>
    <name evidence="6" type="ORF">B1A_19348</name>
    <name evidence="7" type="ORF">B1B_02799</name>
</gene>
<dbReference type="EMBL" id="AUZY01001689">
    <property type="protein sequence ID" value="EQD74200.1"/>
    <property type="molecule type" value="Genomic_DNA"/>
</dbReference>
<name>T0YBU3_9ZZZZ</name>
<dbReference type="SUPFAM" id="SSF52833">
    <property type="entry name" value="Thioredoxin-like"/>
    <property type="match status" value="1"/>
</dbReference>
<dbReference type="InterPro" id="IPR036249">
    <property type="entry name" value="Thioredoxin-like_sf"/>
</dbReference>
<dbReference type="PIRSF" id="PIRSF000077">
    <property type="entry name" value="Thioredoxin"/>
    <property type="match status" value="1"/>
</dbReference>
<organism evidence="6">
    <name type="scientific">mine drainage metagenome</name>
    <dbReference type="NCBI Taxonomy" id="410659"/>
    <lineage>
        <taxon>unclassified sequences</taxon>
        <taxon>metagenomes</taxon>
        <taxon>ecological metagenomes</taxon>
    </lineage>
</organism>
<dbReference type="Pfam" id="PF00085">
    <property type="entry name" value="Thioredoxin"/>
    <property type="match status" value="1"/>
</dbReference>
<keyword evidence="4" id="KW-0676">Redox-active center</keyword>
<accession>T0YBU3</accession>
<protein>
    <submittedName>
        <fullName evidence="6">Thioredoxin</fullName>
        <ecNumber evidence="6">1.8.4.2</ecNumber>
    </submittedName>
</protein>
<dbReference type="Gene3D" id="3.40.30.10">
    <property type="entry name" value="Glutaredoxin"/>
    <property type="match status" value="1"/>
</dbReference>
<reference evidence="6" key="1">
    <citation type="submission" date="2013-08" db="EMBL/GenBank/DDBJ databases">
        <authorList>
            <person name="Mendez C."/>
            <person name="Richter M."/>
            <person name="Ferrer M."/>
            <person name="Sanchez J."/>
        </authorList>
    </citation>
    <scope>NUCLEOTIDE SEQUENCE</scope>
</reference>
<keyword evidence="3" id="KW-1015">Disulfide bond</keyword>
<dbReference type="PANTHER" id="PTHR45663:SF11">
    <property type="entry name" value="GEO12009P1"/>
    <property type="match status" value="1"/>
</dbReference>
<evidence type="ECO:0000256" key="2">
    <source>
        <dbReference type="ARBA" id="ARBA00022982"/>
    </source>
</evidence>